<keyword evidence="7" id="KW-0449">Lipoprotein</keyword>
<proteinExistence type="predicted"/>
<comment type="subcellular location">
    <subcellularLocation>
        <location evidence="1">Cell membrane</location>
        <topology evidence="1">Lipid-anchor</topology>
        <topology evidence="1">GPI-anchor</topology>
    </subcellularLocation>
</comment>
<feature type="compositionally biased region" description="Acidic residues" evidence="8">
    <location>
        <begin position="181"/>
        <end position="191"/>
    </location>
</feature>
<feature type="transmembrane region" description="Helical" evidence="9">
    <location>
        <begin position="225"/>
        <end position="248"/>
    </location>
</feature>
<feature type="region of interest" description="Disordered" evidence="8">
    <location>
        <begin position="266"/>
        <end position="291"/>
    </location>
</feature>
<comment type="caution">
    <text evidence="12">The sequence shown here is derived from an EMBL/GenBank/DDBJ whole genome shotgun (WGS) entry which is preliminary data.</text>
</comment>
<evidence type="ECO:0000256" key="5">
    <source>
        <dbReference type="ARBA" id="ARBA00023136"/>
    </source>
</evidence>
<keyword evidence="9" id="KW-1133">Transmembrane helix</keyword>
<keyword evidence="5 9" id="KW-0472">Membrane</keyword>
<keyword evidence="2" id="KW-1003">Cell membrane</keyword>
<feature type="compositionally biased region" description="Low complexity" evidence="8">
    <location>
        <begin position="192"/>
        <end position="220"/>
    </location>
</feature>
<dbReference type="InterPro" id="IPR046936">
    <property type="entry name" value="BIM1-like"/>
</dbReference>
<gene>
    <name evidence="12" type="ORF">LTR84_000529</name>
</gene>
<dbReference type="EMBL" id="JAVRRD010000001">
    <property type="protein sequence ID" value="KAK5064695.1"/>
    <property type="molecule type" value="Genomic_DNA"/>
</dbReference>
<dbReference type="AlphaFoldDB" id="A0AAV9NUU0"/>
<keyword evidence="6" id="KW-0325">Glycoprotein</keyword>
<evidence type="ECO:0000256" key="3">
    <source>
        <dbReference type="ARBA" id="ARBA00022622"/>
    </source>
</evidence>
<evidence type="ECO:0000256" key="4">
    <source>
        <dbReference type="ARBA" id="ARBA00022729"/>
    </source>
</evidence>
<dbReference type="GeneID" id="89968751"/>
<evidence type="ECO:0000256" key="9">
    <source>
        <dbReference type="SAM" id="Phobius"/>
    </source>
</evidence>
<evidence type="ECO:0000256" key="7">
    <source>
        <dbReference type="ARBA" id="ARBA00023288"/>
    </source>
</evidence>
<keyword evidence="3" id="KW-0336">GPI-anchor</keyword>
<dbReference type="Proteomes" id="UP001358417">
    <property type="component" value="Unassembled WGS sequence"/>
</dbReference>
<organism evidence="12 13">
    <name type="scientific">Exophiala bonariae</name>
    <dbReference type="NCBI Taxonomy" id="1690606"/>
    <lineage>
        <taxon>Eukaryota</taxon>
        <taxon>Fungi</taxon>
        <taxon>Dikarya</taxon>
        <taxon>Ascomycota</taxon>
        <taxon>Pezizomycotina</taxon>
        <taxon>Eurotiomycetes</taxon>
        <taxon>Chaetothyriomycetidae</taxon>
        <taxon>Chaetothyriales</taxon>
        <taxon>Herpotrichiellaceae</taxon>
        <taxon>Exophiala</taxon>
    </lineage>
</organism>
<feature type="compositionally biased region" description="Low complexity" evidence="8">
    <location>
        <begin position="273"/>
        <end position="284"/>
    </location>
</feature>
<dbReference type="GO" id="GO:0005886">
    <property type="term" value="C:plasma membrane"/>
    <property type="evidence" value="ECO:0007669"/>
    <property type="project" value="UniProtKB-SubCell"/>
</dbReference>
<keyword evidence="13" id="KW-1185">Reference proteome</keyword>
<dbReference type="CDD" id="cd21176">
    <property type="entry name" value="LPMO_auxiliary-like"/>
    <property type="match status" value="1"/>
</dbReference>
<name>A0AAV9NUU0_9EURO</name>
<keyword evidence="9" id="KW-0812">Transmembrane</keyword>
<dbReference type="GO" id="GO:0098552">
    <property type="term" value="C:side of membrane"/>
    <property type="evidence" value="ECO:0007669"/>
    <property type="project" value="UniProtKB-KW"/>
</dbReference>
<dbReference type="PANTHER" id="PTHR34992:SF5">
    <property type="entry name" value="ANCHORED PROTEIN, PUTATIVE (AFU_ORTHOLOGUE AFUA_6G02800)-RELATED"/>
    <property type="match status" value="1"/>
</dbReference>
<sequence length="291" mass="30868">MHVVASLITSVGFVARLAFAQDHGDDAAREMGPVAFMWPPDRLWGADFDNHAPCGSAASVGNRTVFPLLNGQIALVAQDESWQIQVAISHNSNPLSNDDFETLIAPTRIPELNEGHQCYPIPNPAADVEAGANATLQIKYTSDFDTDLNETFYACADITYVATSQFTVQVPCFNATTDDFDLPSENDDDDNSTSTSTGTAAGASATASGAVTTSKGSSSGLSGGAIAGIVVGVVGGVLLVAGAFFFLWRRGQQNRRLRQQQANVRNVKWEENPQGSPPSQSSSQDIGLRKL</sequence>
<feature type="region of interest" description="Disordered" evidence="8">
    <location>
        <begin position="181"/>
        <end position="220"/>
    </location>
</feature>
<feature type="domain" description="Copper acquisition factor BIM1-like" evidence="11">
    <location>
        <begin position="31"/>
        <end position="176"/>
    </location>
</feature>
<dbReference type="InterPro" id="IPR046530">
    <property type="entry name" value="BIM1-like_dom"/>
</dbReference>
<protein>
    <recommendedName>
        <fullName evidence="11">Copper acquisition factor BIM1-like domain-containing protein</fullName>
    </recommendedName>
</protein>
<evidence type="ECO:0000256" key="8">
    <source>
        <dbReference type="SAM" id="MobiDB-lite"/>
    </source>
</evidence>
<evidence type="ECO:0000256" key="2">
    <source>
        <dbReference type="ARBA" id="ARBA00022475"/>
    </source>
</evidence>
<reference evidence="12 13" key="1">
    <citation type="submission" date="2023-08" db="EMBL/GenBank/DDBJ databases">
        <title>Black Yeasts Isolated from many extreme environments.</title>
        <authorList>
            <person name="Coleine C."/>
            <person name="Stajich J.E."/>
            <person name="Selbmann L."/>
        </authorList>
    </citation>
    <scope>NUCLEOTIDE SEQUENCE [LARGE SCALE GENOMIC DNA]</scope>
    <source>
        <strain evidence="12 13">CCFEE 5792</strain>
    </source>
</reference>
<keyword evidence="4 10" id="KW-0732">Signal</keyword>
<dbReference type="Pfam" id="PF20238">
    <property type="entry name" value="BIM1-like_dom"/>
    <property type="match status" value="1"/>
</dbReference>
<feature type="signal peptide" evidence="10">
    <location>
        <begin position="1"/>
        <end position="20"/>
    </location>
</feature>
<evidence type="ECO:0000259" key="11">
    <source>
        <dbReference type="Pfam" id="PF20238"/>
    </source>
</evidence>
<feature type="chain" id="PRO_5043687367" description="Copper acquisition factor BIM1-like domain-containing protein" evidence="10">
    <location>
        <begin position="21"/>
        <end position="291"/>
    </location>
</feature>
<evidence type="ECO:0000256" key="10">
    <source>
        <dbReference type="SAM" id="SignalP"/>
    </source>
</evidence>
<dbReference type="PANTHER" id="PTHR34992">
    <property type="entry name" value="HYPHAL ANASTAMOSIS-7 PROTEIN"/>
    <property type="match status" value="1"/>
</dbReference>
<evidence type="ECO:0000313" key="12">
    <source>
        <dbReference type="EMBL" id="KAK5064695.1"/>
    </source>
</evidence>
<evidence type="ECO:0000256" key="6">
    <source>
        <dbReference type="ARBA" id="ARBA00023180"/>
    </source>
</evidence>
<dbReference type="RefSeq" id="XP_064712019.1">
    <property type="nucleotide sequence ID" value="XM_064844159.1"/>
</dbReference>
<evidence type="ECO:0000313" key="13">
    <source>
        <dbReference type="Proteomes" id="UP001358417"/>
    </source>
</evidence>
<evidence type="ECO:0000256" key="1">
    <source>
        <dbReference type="ARBA" id="ARBA00004609"/>
    </source>
</evidence>
<accession>A0AAV9NUU0</accession>